<protein>
    <submittedName>
        <fullName evidence="1">Uncharacterized protein</fullName>
    </submittedName>
</protein>
<name>A0A8J2HWC3_9PLEO</name>
<accession>A0A8J2HWC3</accession>
<dbReference type="OrthoDB" id="3670753at2759"/>
<gene>
    <name evidence="1" type="ORF">ALTATR162_LOCUS3113</name>
</gene>
<dbReference type="EMBL" id="CAJRGZ010000016">
    <property type="protein sequence ID" value="CAG5153286.1"/>
    <property type="molecule type" value="Genomic_DNA"/>
</dbReference>
<reference evidence="1" key="1">
    <citation type="submission" date="2021-05" db="EMBL/GenBank/DDBJ databases">
        <authorList>
            <person name="Stam R."/>
        </authorList>
    </citation>
    <scope>NUCLEOTIDE SEQUENCE</scope>
    <source>
        <strain evidence="1">CS162</strain>
    </source>
</reference>
<evidence type="ECO:0000313" key="1">
    <source>
        <dbReference type="EMBL" id="CAG5153286.1"/>
    </source>
</evidence>
<comment type="caution">
    <text evidence="1">The sequence shown here is derived from an EMBL/GenBank/DDBJ whole genome shotgun (WGS) entry which is preliminary data.</text>
</comment>
<organism evidence="1 2">
    <name type="scientific">Alternaria atra</name>
    <dbReference type="NCBI Taxonomy" id="119953"/>
    <lineage>
        <taxon>Eukaryota</taxon>
        <taxon>Fungi</taxon>
        <taxon>Dikarya</taxon>
        <taxon>Ascomycota</taxon>
        <taxon>Pezizomycotina</taxon>
        <taxon>Dothideomycetes</taxon>
        <taxon>Pleosporomycetidae</taxon>
        <taxon>Pleosporales</taxon>
        <taxon>Pleosporineae</taxon>
        <taxon>Pleosporaceae</taxon>
        <taxon>Alternaria</taxon>
        <taxon>Alternaria sect. Ulocladioides</taxon>
    </lineage>
</organism>
<dbReference type="GeneID" id="67014634"/>
<sequence length="208" mass="23044">MLKPLTGYTLEDSGVEALGVSIPPQRFLNDDHIDLEPLFHIKVKFGGSEFMMYTTQDGQVVTVDNHPLPIVDGHDIATATSVRTSSQEPLIDLLILIGKEHSGDQLKHSFSLVPDALVWYVRRPVDRSKEFIGILQFASADTIVPGDWGLRNRDLTFTNDEGVVRTAKPLLKACCCLGSSEDATPWYCSTITILSLSRAARLRKYTQA</sequence>
<proteinExistence type="predicted"/>
<evidence type="ECO:0000313" key="2">
    <source>
        <dbReference type="Proteomes" id="UP000676310"/>
    </source>
</evidence>
<dbReference type="Proteomes" id="UP000676310">
    <property type="component" value="Unassembled WGS sequence"/>
</dbReference>
<dbReference type="RefSeq" id="XP_043166654.1">
    <property type="nucleotide sequence ID" value="XM_043310719.1"/>
</dbReference>
<keyword evidence="2" id="KW-1185">Reference proteome</keyword>
<dbReference type="AlphaFoldDB" id="A0A8J2HWC3"/>